<reference evidence="3 4" key="1">
    <citation type="submission" date="2024-11" db="EMBL/GenBank/DDBJ databases">
        <title>A near-complete genome assembly of Cinchona calisaya.</title>
        <authorList>
            <person name="Lian D.C."/>
            <person name="Zhao X.W."/>
            <person name="Wei L."/>
        </authorList>
    </citation>
    <scope>NUCLEOTIDE SEQUENCE [LARGE SCALE GENOMIC DNA]</scope>
    <source>
        <tissue evidence="3">Nenye</tissue>
    </source>
</reference>
<name>A0ABD3AUB0_9GENT</name>
<dbReference type="Pfam" id="PF13855">
    <property type="entry name" value="LRR_8"/>
    <property type="match status" value="1"/>
</dbReference>
<keyword evidence="1" id="KW-0433">Leucine-rich repeat</keyword>
<proteinExistence type="predicted"/>
<dbReference type="PROSITE" id="PS51450">
    <property type="entry name" value="LRR"/>
    <property type="match status" value="1"/>
</dbReference>
<dbReference type="SMART" id="SM00364">
    <property type="entry name" value="LRR_BAC"/>
    <property type="match status" value="7"/>
</dbReference>
<dbReference type="InterPro" id="IPR003591">
    <property type="entry name" value="Leu-rich_rpt_typical-subtyp"/>
</dbReference>
<dbReference type="InterPro" id="IPR001611">
    <property type="entry name" value="Leu-rich_rpt"/>
</dbReference>
<dbReference type="GO" id="GO:0006952">
    <property type="term" value="P:defense response"/>
    <property type="evidence" value="ECO:0007669"/>
    <property type="project" value="UniProtKB-ARBA"/>
</dbReference>
<evidence type="ECO:0000256" key="2">
    <source>
        <dbReference type="ARBA" id="ARBA00022737"/>
    </source>
</evidence>
<dbReference type="Gene3D" id="3.80.10.10">
    <property type="entry name" value="Ribonuclease Inhibitor"/>
    <property type="match status" value="1"/>
</dbReference>
<dbReference type="EMBL" id="JBJUIK010000002">
    <property type="protein sequence ID" value="KAL3534780.1"/>
    <property type="molecule type" value="Genomic_DNA"/>
</dbReference>
<dbReference type="InterPro" id="IPR032675">
    <property type="entry name" value="LRR_dom_sf"/>
</dbReference>
<dbReference type="AlphaFoldDB" id="A0ABD3AUB0"/>
<dbReference type="SUPFAM" id="SSF52058">
    <property type="entry name" value="L domain-like"/>
    <property type="match status" value="1"/>
</dbReference>
<protein>
    <submittedName>
        <fullName evidence="3">Uncharacterized protein</fullName>
    </submittedName>
</protein>
<evidence type="ECO:0000313" key="4">
    <source>
        <dbReference type="Proteomes" id="UP001630127"/>
    </source>
</evidence>
<keyword evidence="2" id="KW-0677">Repeat</keyword>
<gene>
    <name evidence="3" type="ORF">ACH5RR_003241</name>
</gene>
<dbReference type="PANTHER" id="PTHR48051:SF1">
    <property type="entry name" value="RAS SUPPRESSOR PROTEIN 1"/>
    <property type="match status" value="1"/>
</dbReference>
<accession>A0ABD3AUB0</accession>
<sequence>MLYEKQHQQQVMRIDQKKGIERKGSATEKEILEIVDMSGMSLESLPNPSINMRFICKLDLSKNNLQNIPESLTARLLSLAVLDVHSNQLKSLPNSIGCLSKLKILNASGNQLQHLPRTIENCRSLEELNVNFNKLTQLPETIGFELINLKKLSVNSNKLVFLPLSTSHLTNLRILDARLNCLRSLPEDLENLINLEVLDVSQNFQYLANLPYSIGLLLSLIEIDASYNKITTLPESIGCLKKLQKLSVEGNPLVSPPAHIMEQGLHVVKEYLCEKINGMHTNSPKKNSWLGKLARCGTFNGANIPREDGDGYIMPNYRSIDSLASPRYAGMFSPRRLFSPRSYFAR</sequence>
<keyword evidence="4" id="KW-1185">Reference proteome</keyword>
<dbReference type="Pfam" id="PF00560">
    <property type="entry name" value="LRR_1"/>
    <property type="match status" value="1"/>
</dbReference>
<dbReference type="InterPro" id="IPR050216">
    <property type="entry name" value="LRR_domain-containing"/>
</dbReference>
<dbReference type="PANTHER" id="PTHR48051">
    <property type="match status" value="1"/>
</dbReference>
<evidence type="ECO:0000313" key="3">
    <source>
        <dbReference type="EMBL" id="KAL3534780.1"/>
    </source>
</evidence>
<comment type="caution">
    <text evidence="3">The sequence shown here is derived from an EMBL/GenBank/DDBJ whole genome shotgun (WGS) entry which is preliminary data.</text>
</comment>
<dbReference type="GO" id="GO:0051707">
    <property type="term" value="P:response to other organism"/>
    <property type="evidence" value="ECO:0007669"/>
    <property type="project" value="UniProtKB-ARBA"/>
</dbReference>
<dbReference type="Proteomes" id="UP001630127">
    <property type="component" value="Unassembled WGS sequence"/>
</dbReference>
<organism evidence="3 4">
    <name type="scientific">Cinchona calisaya</name>
    <dbReference type="NCBI Taxonomy" id="153742"/>
    <lineage>
        <taxon>Eukaryota</taxon>
        <taxon>Viridiplantae</taxon>
        <taxon>Streptophyta</taxon>
        <taxon>Embryophyta</taxon>
        <taxon>Tracheophyta</taxon>
        <taxon>Spermatophyta</taxon>
        <taxon>Magnoliopsida</taxon>
        <taxon>eudicotyledons</taxon>
        <taxon>Gunneridae</taxon>
        <taxon>Pentapetalae</taxon>
        <taxon>asterids</taxon>
        <taxon>lamiids</taxon>
        <taxon>Gentianales</taxon>
        <taxon>Rubiaceae</taxon>
        <taxon>Cinchonoideae</taxon>
        <taxon>Cinchoneae</taxon>
        <taxon>Cinchona</taxon>
    </lineage>
</organism>
<evidence type="ECO:0000256" key="1">
    <source>
        <dbReference type="ARBA" id="ARBA00022614"/>
    </source>
</evidence>
<dbReference type="SMART" id="SM00369">
    <property type="entry name" value="LRR_TYP"/>
    <property type="match status" value="7"/>
</dbReference>